<dbReference type="EMBL" id="AF311652">
    <property type="protein sequence ID" value="AAG50259.1"/>
    <property type="molecule type" value="Genomic_DNA"/>
</dbReference>
<protein>
    <submittedName>
        <fullName evidence="4">Probable tail fiber assembly protein</fullName>
    </submittedName>
</protein>
<accession>Q9B026</accession>
<reference evidence="4" key="1">
    <citation type="submission" date="2000-10" db="EMBL/GenBank/DDBJ databases">
        <title>Endosymbiont bacteriophage may influence susceptibility to trypanosome infection in tsetse.</title>
        <authorList>
            <person name="Dale C."/>
            <person name="Young S.A."/>
            <person name="Maudlin I."/>
            <person name="Welburn S.C."/>
        </authorList>
    </citation>
    <scope>NUCLEOTIDE SEQUENCE</scope>
</reference>
<evidence type="ECO:0000313" key="4">
    <source>
        <dbReference type="EMBL" id="AAG50259.1"/>
    </source>
</evidence>
<proteinExistence type="inferred from homology"/>
<evidence type="ECO:0000256" key="2">
    <source>
        <dbReference type="ARBA" id="ARBA00022465"/>
    </source>
</evidence>
<evidence type="ECO:0000256" key="1">
    <source>
        <dbReference type="ARBA" id="ARBA00008579"/>
    </source>
</evidence>
<name>Q9B026_9VIRU</name>
<organism evidence="4">
    <name type="scientific">Phage GMSE-1</name>
    <dbReference type="NCBI Taxonomy" id="148339"/>
    <lineage>
        <taxon>Viruses</taxon>
    </lineage>
</organism>
<evidence type="ECO:0000256" key="3">
    <source>
        <dbReference type="ARBA" id="ARBA00023138"/>
    </source>
</evidence>
<keyword evidence="3" id="KW-1246">Viral tail fiber assembly</keyword>
<dbReference type="InterPro" id="IPR003458">
    <property type="entry name" value="Phage_T4_Gp38_tail_assem"/>
</dbReference>
<dbReference type="GO" id="GO:0098004">
    <property type="term" value="P:virus tail fiber assembly"/>
    <property type="evidence" value="ECO:0007669"/>
    <property type="project" value="UniProtKB-KW"/>
</dbReference>
<comment type="similarity">
    <text evidence="1">Belongs to the tfa family.</text>
</comment>
<keyword evidence="2" id="KW-1245">Viral tail assembly</keyword>
<dbReference type="Pfam" id="PF02413">
    <property type="entry name" value="Caudo_TAP"/>
    <property type="match status" value="1"/>
</dbReference>
<keyword evidence="2" id="KW-1188">Viral release from host cell</keyword>
<sequence length="147" mass="16533">MLEGNTMESERYAVIDAQGNVVNMILWDGISPCRPREGHRAIDASNEPYAMIGGRYEDGKFIPVPPPLPEPLPPEFLREQAMGEKRQRDAAARDAIALLEYVIELDMQQGGEAKKLRAWKKYRVLLNRADISAAPDIYWPTPPDEGV</sequence>